<gene>
    <name evidence="1" type="ORF">Pyn_02412</name>
</gene>
<dbReference type="EMBL" id="PJQY01001466">
    <property type="protein sequence ID" value="PQQ02417.1"/>
    <property type="molecule type" value="Genomic_DNA"/>
</dbReference>
<dbReference type="PANTHER" id="PTHR33877">
    <property type="entry name" value="SLL1193 PROTEIN"/>
    <property type="match status" value="1"/>
</dbReference>
<dbReference type="InterPro" id="IPR052892">
    <property type="entry name" value="NA-targeting_endonuclease"/>
</dbReference>
<proteinExistence type="predicted"/>
<evidence type="ECO:0000313" key="2">
    <source>
        <dbReference type="Proteomes" id="UP000250321"/>
    </source>
</evidence>
<protein>
    <submittedName>
        <fullName evidence="1">Uncharacterized protein</fullName>
    </submittedName>
</protein>
<dbReference type="OrthoDB" id="2127950at2759"/>
<dbReference type="Proteomes" id="UP000250321">
    <property type="component" value="Unassembled WGS sequence"/>
</dbReference>
<keyword evidence="2" id="KW-1185">Reference proteome</keyword>
<dbReference type="PANTHER" id="PTHR33877:SF2">
    <property type="entry name" value="OS07G0170200 PROTEIN"/>
    <property type="match status" value="1"/>
</dbReference>
<sequence length="114" mass="12920">MKLAGLSLEMEASMLQKLCSILPNGVRIRHRRDWENPNYCWLASQVTACARCNSKKGQKTLEEANMKLTKVPKAPKDYDILAIPLTSAAIKMLKMRKGTPEEWLQYLSKPSSEP</sequence>
<organism evidence="1 2">
    <name type="scientific">Prunus yedoensis var. nudiflora</name>
    <dbReference type="NCBI Taxonomy" id="2094558"/>
    <lineage>
        <taxon>Eukaryota</taxon>
        <taxon>Viridiplantae</taxon>
        <taxon>Streptophyta</taxon>
        <taxon>Embryophyta</taxon>
        <taxon>Tracheophyta</taxon>
        <taxon>Spermatophyta</taxon>
        <taxon>Magnoliopsida</taxon>
        <taxon>eudicotyledons</taxon>
        <taxon>Gunneridae</taxon>
        <taxon>Pentapetalae</taxon>
        <taxon>rosids</taxon>
        <taxon>fabids</taxon>
        <taxon>Rosales</taxon>
        <taxon>Rosaceae</taxon>
        <taxon>Amygdaloideae</taxon>
        <taxon>Amygdaleae</taxon>
        <taxon>Prunus</taxon>
    </lineage>
</organism>
<dbReference type="STRING" id="2094558.A0A314Y976"/>
<dbReference type="AlphaFoldDB" id="A0A314Y976"/>
<name>A0A314Y976_PRUYE</name>
<reference evidence="1 2" key="1">
    <citation type="submission" date="2018-02" db="EMBL/GenBank/DDBJ databases">
        <title>Draft genome of wild Prunus yedoensis var. nudiflora.</title>
        <authorList>
            <person name="Baek S."/>
            <person name="Kim J.-H."/>
            <person name="Choi K."/>
            <person name="Kim G.-B."/>
            <person name="Cho A."/>
            <person name="Jang H."/>
            <person name="Shin C.-H."/>
            <person name="Yu H.-J."/>
            <person name="Mun J.-H."/>
        </authorList>
    </citation>
    <scope>NUCLEOTIDE SEQUENCE [LARGE SCALE GENOMIC DNA]</scope>
    <source>
        <strain evidence="2">cv. Jeju island</strain>
        <tissue evidence="1">Leaf</tissue>
    </source>
</reference>
<comment type="caution">
    <text evidence="1">The sequence shown here is derived from an EMBL/GenBank/DDBJ whole genome shotgun (WGS) entry which is preliminary data.</text>
</comment>
<evidence type="ECO:0000313" key="1">
    <source>
        <dbReference type="EMBL" id="PQQ02417.1"/>
    </source>
</evidence>
<accession>A0A314Y976</accession>